<evidence type="ECO:0008006" key="4">
    <source>
        <dbReference type="Google" id="ProtNLM"/>
    </source>
</evidence>
<dbReference type="InterPro" id="IPR036590">
    <property type="entry name" value="SRAP-like"/>
</dbReference>
<dbReference type="Proteomes" id="UP001387293">
    <property type="component" value="Unassembled WGS sequence"/>
</dbReference>
<evidence type="ECO:0000256" key="1">
    <source>
        <dbReference type="SAM" id="MobiDB-lite"/>
    </source>
</evidence>
<sequence>MPVILAPVDYMRWLGPDPDPRDLMKPFPSDLMKMWPIDTKVGSPRNNTPDIIDEIGRGPSG</sequence>
<accession>A0ABU8L7R1</accession>
<evidence type="ECO:0000313" key="3">
    <source>
        <dbReference type="Proteomes" id="UP001387293"/>
    </source>
</evidence>
<dbReference type="EMBL" id="JAPYKS010000059">
    <property type="protein sequence ID" value="MEI9413223.1"/>
    <property type="molecule type" value="Genomic_DNA"/>
</dbReference>
<organism evidence="2 3">
    <name type="scientific">Mesorhizobium salmacidum</name>
    <dbReference type="NCBI Taxonomy" id="3015171"/>
    <lineage>
        <taxon>Bacteria</taxon>
        <taxon>Pseudomonadati</taxon>
        <taxon>Pseudomonadota</taxon>
        <taxon>Alphaproteobacteria</taxon>
        <taxon>Hyphomicrobiales</taxon>
        <taxon>Phyllobacteriaceae</taxon>
        <taxon>Mesorhizobium</taxon>
    </lineage>
</organism>
<keyword evidence="3" id="KW-1185">Reference proteome</keyword>
<gene>
    <name evidence="2" type="ORF">O7A60_31490</name>
</gene>
<comment type="caution">
    <text evidence="2">The sequence shown here is derived from an EMBL/GenBank/DDBJ whole genome shotgun (WGS) entry which is preliminary data.</text>
</comment>
<protein>
    <recommendedName>
        <fullName evidence="4">SOS response-associated peptidase</fullName>
    </recommendedName>
</protein>
<feature type="region of interest" description="Disordered" evidence="1">
    <location>
        <begin position="36"/>
        <end position="61"/>
    </location>
</feature>
<dbReference type="RefSeq" id="WP_337109539.1">
    <property type="nucleotide sequence ID" value="NZ_JAPYKS010000059.1"/>
</dbReference>
<dbReference type="SUPFAM" id="SSF143081">
    <property type="entry name" value="BB1717-like"/>
    <property type="match status" value="1"/>
</dbReference>
<evidence type="ECO:0000313" key="2">
    <source>
        <dbReference type="EMBL" id="MEI9413223.1"/>
    </source>
</evidence>
<reference evidence="2 3" key="1">
    <citation type="submission" date="2022-12" db="EMBL/GenBank/DDBJ databases">
        <authorList>
            <person name="Muema E."/>
        </authorList>
    </citation>
    <scope>NUCLEOTIDE SEQUENCE [LARGE SCALE GENOMIC DNA]</scope>
    <source>
        <strain evidence="3">1326</strain>
    </source>
</reference>
<name>A0ABU8L7R1_9HYPH</name>
<dbReference type="Gene3D" id="3.90.1680.10">
    <property type="entry name" value="SOS response associated peptidase-like"/>
    <property type="match status" value="1"/>
</dbReference>
<proteinExistence type="predicted"/>